<dbReference type="AlphaFoldDB" id="A0A023B2G5"/>
<dbReference type="GO" id="GO:0035494">
    <property type="term" value="P:SNARE complex disassembly"/>
    <property type="evidence" value="ECO:0007669"/>
    <property type="project" value="InterPro"/>
</dbReference>
<keyword evidence="7" id="KW-0931">ER-Golgi transport</keyword>
<dbReference type="GO" id="GO:0005795">
    <property type="term" value="C:Golgi stack"/>
    <property type="evidence" value="ECO:0007669"/>
    <property type="project" value="TreeGrafter"/>
</dbReference>
<evidence type="ECO:0000256" key="7">
    <source>
        <dbReference type="RuleBase" id="RU367045"/>
    </source>
</evidence>
<comment type="catalytic activity">
    <reaction evidence="7">
        <text>ATP + H2O = ADP + phosphate + H(+)</text>
        <dbReference type="Rhea" id="RHEA:13065"/>
        <dbReference type="ChEBI" id="CHEBI:15377"/>
        <dbReference type="ChEBI" id="CHEBI:15378"/>
        <dbReference type="ChEBI" id="CHEBI:30616"/>
        <dbReference type="ChEBI" id="CHEBI:43474"/>
        <dbReference type="ChEBI" id="CHEBI:456216"/>
        <dbReference type="EC" id="3.6.4.6"/>
    </reaction>
</comment>
<dbReference type="Gene3D" id="1.10.8.60">
    <property type="match status" value="1"/>
</dbReference>
<evidence type="ECO:0000256" key="3">
    <source>
        <dbReference type="ARBA" id="ARBA00022741"/>
    </source>
</evidence>
<dbReference type="FunFam" id="3.40.50.300:FF:000187">
    <property type="entry name" value="Vesicular-fusion ATPase SEC18"/>
    <property type="match status" value="1"/>
</dbReference>
<dbReference type="OrthoDB" id="9982946at2759"/>
<keyword evidence="3 6" id="KW-0547">Nucleotide-binding</keyword>
<dbReference type="PRINTS" id="PR00830">
    <property type="entry name" value="ENDOLAPTASE"/>
</dbReference>
<dbReference type="eggNOG" id="KOG0741">
    <property type="taxonomic scope" value="Eukaryota"/>
</dbReference>
<dbReference type="Pfam" id="PF17862">
    <property type="entry name" value="AAA_lid_3"/>
    <property type="match status" value="1"/>
</dbReference>
<evidence type="ECO:0000256" key="6">
    <source>
        <dbReference type="RuleBase" id="RU003651"/>
    </source>
</evidence>
<comment type="subcellular location">
    <subcellularLocation>
        <location evidence="7">Cytoplasm</location>
    </subcellularLocation>
</comment>
<keyword evidence="7" id="KW-0479">Metal-binding</keyword>
<proteinExistence type="inferred from homology"/>
<dbReference type="SUPFAM" id="SSF52540">
    <property type="entry name" value="P-loop containing nucleoside triphosphate hydrolases"/>
    <property type="match status" value="2"/>
</dbReference>
<keyword evidence="7" id="KW-0963">Cytoplasm</keyword>
<dbReference type="GO" id="GO:0006891">
    <property type="term" value="P:intra-Golgi vesicle-mediated transport"/>
    <property type="evidence" value="ECO:0007669"/>
    <property type="project" value="TreeGrafter"/>
</dbReference>
<keyword evidence="2 7" id="KW-0813">Transport</keyword>
<reference evidence="9" key="1">
    <citation type="submission" date="2013-12" db="EMBL/GenBank/DDBJ databases">
        <authorList>
            <person name="Omoto C.K."/>
            <person name="Sibley D."/>
            <person name="Venepally P."/>
            <person name="Hadjithomas M."/>
            <person name="Karamycheva S."/>
            <person name="Brunk B."/>
            <person name="Roos D."/>
            <person name="Caler E."/>
            <person name="Lorenzi H."/>
        </authorList>
    </citation>
    <scope>NUCLEOTIDE SEQUENCE</scope>
</reference>
<comment type="similarity">
    <text evidence="1 6">Belongs to the AAA ATPase family.</text>
</comment>
<dbReference type="GeneID" id="22914301"/>
<dbReference type="EMBL" id="AFNH02000914">
    <property type="protein sequence ID" value="EZG52949.1"/>
    <property type="molecule type" value="Genomic_DNA"/>
</dbReference>
<keyword evidence="5 7" id="KW-0653">Protein transport</keyword>
<comment type="cofactor">
    <cofactor evidence="7">
        <name>Mg(2+)</name>
        <dbReference type="ChEBI" id="CHEBI:18420"/>
    </cofactor>
    <text evidence="7">Binds 1 Mg(2+) ion per subunit.</text>
</comment>
<protein>
    <recommendedName>
        <fullName evidence="7">Vesicle-fusing ATPase</fullName>
        <ecNumber evidence="7">3.6.4.6</ecNumber>
    </recommendedName>
</protein>
<dbReference type="Proteomes" id="UP000019763">
    <property type="component" value="Unassembled WGS sequence"/>
</dbReference>
<accession>A0A023B2G5</accession>
<evidence type="ECO:0000259" key="8">
    <source>
        <dbReference type="SMART" id="SM00382"/>
    </source>
</evidence>
<feature type="domain" description="AAA+ ATPase" evidence="8">
    <location>
        <begin position="420"/>
        <end position="579"/>
    </location>
</feature>
<comment type="caution">
    <text evidence="9">The sequence shown here is derived from an EMBL/GenBank/DDBJ whole genome shotgun (WGS) entry which is preliminary data.</text>
</comment>
<name>A0A023B2G5_GRENI</name>
<dbReference type="InterPro" id="IPR041569">
    <property type="entry name" value="AAA_lid_3"/>
</dbReference>
<evidence type="ECO:0000256" key="2">
    <source>
        <dbReference type="ARBA" id="ARBA00022448"/>
    </source>
</evidence>
<dbReference type="GO" id="GO:0016887">
    <property type="term" value="F:ATP hydrolysis activity"/>
    <property type="evidence" value="ECO:0007669"/>
    <property type="project" value="InterPro"/>
</dbReference>
<gene>
    <name evidence="9" type="ORF">GNI_122430</name>
</gene>
<dbReference type="FunFam" id="1.10.8.60:FF:000115">
    <property type="entry name" value="N-ethylmaleimide-sensitive fusion protein, putative"/>
    <property type="match status" value="1"/>
</dbReference>
<dbReference type="Pfam" id="PF00004">
    <property type="entry name" value="AAA"/>
    <property type="match status" value="2"/>
</dbReference>
<dbReference type="InterPro" id="IPR027417">
    <property type="entry name" value="P-loop_NTPase"/>
</dbReference>
<dbReference type="GO" id="GO:0043001">
    <property type="term" value="P:Golgi to plasma membrane protein transport"/>
    <property type="evidence" value="ECO:0007669"/>
    <property type="project" value="TreeGrafter"/>
</dbReference>
<keyword evidence="7 9" id="KW-0378">Hydrolase</keyword>
<dbReference type="PANTHER" id="PTHR23078:SF3">
    <property type="entry name" value="VESICLE-FUSING ATPASE"/>
    <property type="match status" value="1"/>
</dbReference>
<dbReference type="SMART" id="SM00382">
    <property type="entry name" value="AAA"/>
    <property type="match status" value="2"/>
</dbReference>
<keyword evidence="10" id="KW-1185">Reference proteome</keyword>
<dbReference type="GO" id="GO:0046872">
    <property type="term" value="F:metal ion binding"/>
    <property type="evidence" value="ECO:0007669"/>
    <property type="project" value="UniProtKB-UniRule"/>
</dbReference>
<sequence>MTQQTMSVDGAVLTEWVRKILDTHVLTARQSVFLDPGQGVLLVGQVISVTTSSGTGTSGSGTSGQGIVTGETIFEFQSQSPSVVIREMNRSLFKQEFNFEALGIGGLDVQFADIFRRAFASRVYSPALVQELGITHVRGLLLYGPPGTGKTLIARQIGKALKAKEPKIVNGPEVLNKFVGQSEENIRNLFAEAEIDEKKFGINSPLHIIIFDELDAICKQRGSTGASGSGVNDSVVNQLLSKIDGVNSLNNILLIGMTNRMDMLDEALLRPGRLEVQIEIGLPDEFGRNQILKIHTNDMRKSKRMADDVDLKDLAKRTRNFSGAELAGLIRSAVSYAFARNVDPSNLGGGGKTGGGEADVLITKADFEMALKEVRPAFGASEDLDRYSLNGIIPYSAEFLKLRQDLMVLTEQVKKSPSSPLVTVLLWGTQGSGKTSLATHIAKQSNFPFVKIISPNQFVGYNEGSKLMGIAKAFDDAYKSNLSLLIIDDIERLLDFTPIGPRFSNNLLQALLVLVKKIPPYQATTAGTTSGSGATSGSGEGGITAGGRRLLIIGITSEPQFLQDSKLASAFQLAYKQPLIREKAAVLECLNYRRKLVADIDQLEANRIADLVGTAKIGVKKLFMALEMASEMSKPQTIKADTAVQCLRDFGVNI</sequence>
<feature type="domain" description="AAA+ ATPase" evidence="8">
    <location>
        <begin position="136"/>
        <end position="284"/>
    </location>
</feature>
<dbReference type="EC" id="3.6.4.6" evidence="7"/>
<evidence type="ECO:0000313" key="9">
    <source>
        <dbReference type="EMBL" id="EZG52949.1"/>
    </source>
</evidence>
<dbReference type="CDD" id="cd00009">
    <property type="entry name" value="AAA"/>
    <property type="match status" value="1"/>
</dbReference>
<evidence type="ECO:0000313" key="10">
    <source>
        <dbReference type="Proteomes" id="UP000019763"/>
    </source>
</evidence>
<evidence type="ECO:0000256" key="4">
    <source>
        <dbReference type="ARBA" id="ARBA00022840"/>
    </source>
</evidence>
<dbReference type="InterPro" id="IPR003959">
    <property type="entry name" value="ATPase_AAA_core"/>
</dbReference>
<evidence type="ECO:0000256" key="5">
    <source>
        <dbReference type="ARBA" id="ARBA00022927"/>
    </source>
</evidence>
<organism evidence="9 10">
    <name type="scientific">Gregarina niphandrodes</name>
    <name type="common">Septate eugregarine</name>
    <dbReference type="NCBI Taxonomy" id="110365"/>
    <lineage>
        <taxon>Eukaryota</taxon>
        <taxon>Sar</taxon>
        <taxon>Alveolata</taxon>
        <taxon>Apicomplexa</taxon>
        <taxon>Conoidasida</taxon>
        <taxon>Gregarinasina</taxon>
        <taxon>Eugregarinorida</taxon>
        <taxon>Gregarinidae</taxon>
        <taxon>Gregarina</taxon>
    </lineage>
</organism>
<dbReference type="PANTHER" id="PTHR23078">
    <property type="entry name" value="VESICULAR-FUSION PROTEIN NSF"/>
    <property type="match status" value="1"/>
</dbReference>
<dbReference type="InterPro" id="IPR003593">
    <property type="entry name" value="AAA+_ATPase"/>
</dbReference>
<dbReference type="InterPro" id="IPR003960">
    <property type="entry name" value="ATPase_AAA_CS"/>
</dbReference>
<keyword evidence="7" id="KW-0460">Magnesium</keyword>
<keyword evidence="4 6" id="KW-0067">ATP-binding</keyword>
<dbReference type="RefSeq" id="XP_011131880.1">
    <property type="nucleotide sequence ID" value="XM_011133578.1"/>
</dbReference>
<dbReference type="Gene3D" id="3.40.50.300">
    <property type="entry name" value="P-loop containing nucleotide triphosphate hydrolases"/>
    <property type="match status" value="2"/>
</dbReference>
<dbReference type="InterPro" id="IPR039812">
    <property type="entry name" value="Vesicle-fus_ATPase"/>
</dbReference>
<dbReference type="FunFam" id="3.40.50.300:FF:000166">
    <property type="entry name" value="vesicle-fusing ATPase isoform X1"/>
    <property type="match status" value="1"/>
</dbReference>
<dbReference type="VEuPathDB" id="CryptoDB:GNI_122430"/>
<dbReference type="GO" id="GO:0005524">
    <property type="term" value="F:ATP binding"/>
    <property type="evidence" value="ECO:0007669"/>
    <property type="project" value="UniProtKB-UniRule"/>
</dbReference>
<dbReference type="PROSITE" id="PS00674">
    <property type="entry name" value="AAA"/>
    <property type="match status" value="1"/>
</dbReference>
<evidence type="ECO:0000256" key="1">
    <source>
        <dbReference type="ARBA" id="ARBA00006914"/>
    </source>
</evidence>
<comment type="function">
    <text evidence="7">Required for vesicle-mediated transport. Catalyzes the fusion of transport vesicles within the Golgi cisternae. Is also required for transport from the endoplasmic reticulum to the Golgi stack. Seems to function as a fusion protein required for the delivery of cargo proteins to all compartments of the Golgi stack independent of vesicle origin.</text>
</comment>